<feature type="domain" description="G-protein coupled receptors family 3 profile" evidence="12">
    <location>
        <begin position="358"/>
        <end position="622"/>
    </location>
</feature>
<dbReference type="RefSeq" id="XP_072843122.1">
    <property type="nucleotide sequence ID" value="XM_072987021.1"/>
</dbReference>
<dbReference type="InterPro" id="IPR017978">
    <property type="entry name" value="GPCR_3_C"/>
</dbReference>
<name>A0ABM5FCJ7_9SAUR</name>
<evidence type="ECO:0000256" key="11">
    <source>
        <dbReference type="SAM" id="Phobius"/>
    </source>
</evidence>
<reference evidence="14" key="2">
    <citation type="submission" date="2025-08" db="UniProtKB">
        <authorList>
            <consortium name="RefSeq"/>
        </authorList>
    </citation>
    <scope>IDENTIFICATION</scope>
</reference>
<protein>
    <submittedName>
        <fullName evidence="14">Vomeronasal type-2 receptor 26-like</fullName>
    </submittedName>
</protein>
<evidence type="ECO:0000256" key="8">
    <source>
        <dbReference type="ARBA" id="ARBA00023170"/>
    </source>
</evidence>
<feature type="transmembrane region" description="Helical" evidence="11">
    <location>
        <begin position="522"/>
        <end position="540"/>
    </location>
</feature>
<dbReference type="Gene3D" id="3.40.50.2300">
    <property type="match status" value="3"/>
</dbReference>
<evidence type="ECO:0000313" key="14">
    <source>
        <dbReference type="RefSeq" id="XP_072843122.1"/>
    </source>
</evidence>
<dbReference type="CDD" id="cd15283">
    <property type="entry name" value="7tmC_V2R_pheromone"/>
    <property type="match status" value="1"/>
</dbReference>
<keyword evidence="2" id="KW-1003">Cell membrane</keyword>
<dbReference type="PROSITE" id="PS50259">
    <property type="entry name" value="G_PROTEIN_RECEP_F3_4"/>
    <property type="match status" value="1"/>
</dbReference>
<feature type="transmembrane region" description="Helical" evidence="11">
    <location>
        <begin position="396"/>
        <end position="416"/>
    </location>
</feature>
<dbReference type="PANTHER" id="PTHR24061">
    <property type="entry name" value="CALCIUM-SENSING RECEPTOR-RELATED"/>
    <property type="match status" value="1"/>
</dbReference>
<evidence type="ECO:0000256" key="2">
    <source>
        <dbReference type="ARBA" id="ARBA00022475"/>
    </source>
</evidence>
<accession>A0ABM5FCJ7</accession>
<comment type="subcellular location">
    <subcellularLocation>
        <location evidence="1">Cell membrane</location>
        <topology evidence="1">Multi-pass membrane protein</topology>
    </subcellularLocation>
</comment>
<keyword evidence="13" id="KW-1185">Reference proteome</keyword>
<dbReference type="InterPro" id="IPR038550">
    <property type="entry name" value="GPCR_3_9-Cys_sf"/>
</dbReference>
<feature type="transmembrane region" description="Helical" evidence="11">
    <location>
        <begin position="464"/>
        <end position="491"/>
    </location>
</feature>
<dbReference type="PRINTS" id="PR00248">
    <property type="entry name" value="GPCRMGR"/>
</dbReference>
<keyword evidence="9" id="KW-0325">Glycoprotein</keyword>
<dbReference type="Proteomes" id="UP001652642">
    <property type="component" value="Chromosome 2"/>
</dbReference>
<feature type="transmembrane region" description="Helical" evidence="11">
    <location>
        <begin position="358"/>
        <end position="381"/>
    </location>
</feature>
<dbReference type="Gene3D" id="2.10.50.30">
    <property type="entry name" value="GPCR, family 3, nine cysteines domain"/>
    <property type="match status" value="1"/>
</dbReference>
<evidence type="ECO:0000256" key="3">
    <source>
        <dbReference type="ARBA" id="ARBA00022692"/>
    </source>
</evidence>
<gene>
    <name evidence="14" type="primary">LOC140703666</name>
</gene>
<evidence type="ECO:0000313" key="13">
    <source>
        <dbReference type="Proteomes" id="UP001652642"/>
    </source>
</evidence>
<dbReference type="InterPro" id="IPR004073">
    <property type="entry name" value="GPCR_3_vmron_rcpt_2"/>
</dbReference>
<dbReference type="InterPro" id="IPR011500">
    <property type="entry name" value="GPCR_3_9-Cys_dom"/>
</dbReference>
<evidence type="ECO:0000259" key="12">
    <source>
        <dbReference type="PROSITE" id="PS50259"/>
    </source>
</evidence>
<evidence type="ECO:0000256" key="6">
    <source>
        <dbReference type="ARBA" id="ARBA00023040"/>
    </source>
</evidence>
<feature type="transmembrane region" description="Helical" evidence="11">
    <location>
        <begin position="552"/>
        <end position="572"/>
    </location>
</feature>
<dbReference type="Pfam" id="PF01094">
    <property type="entry name" value="ANF_receptor"/>
    <property type="match status" value="1"/>
</dbReference>
<dbReference type="InterPro" id="IPR001828">
    <property type="entry name" value="ANF_lig-bd_rcpt"/>
</dbReference>
<dbReference type="PROSITE" id="PS00981">
    <property type="entry name" value="G_PROTEIN_RECEP_F3_3"/>
    <property type="match status" value="1"/>
</dbReference>
<organism evidence="13 14">
    <name type="scientific">Pogona vitticeps</name>
    <name type="common">central bearded dragon</name>
    <dbReference type="NCBI Taxonomy" id="103695"/>
    <lineage>
        <taxon>Eukaryota</taxon>
        <taxon>Metazoa</taxon>
        <taxon>Chordata</taxon>
        <taxon>Craniata</taxon>
        <taxon>Vertebrata</taxon>
        <taxon>Euteleostomi</taxon>
        <taxon>Lepidosauria</taxon>
        <taxon>Squamata</taxon>
        <taxon>Bifurcata</taxon>
        <taxon>Unidentata</taxon>
        <taxon>Episquamata</taxon>
        <taxon>Toxicofera</taxon>
        <taxon>Iguania</taxon>
        <taxon>Acrodonta</taxon>
        <taxon>Agamidae</taxon>
        <taxon>Amphibolurinae</taxon>
        <taxon>Pogona</taxon>
    </lineage>
</organism>
<evidence type="ECO:0000256" key="10">
    <source>
        <dbReference type="ARBA" id="ARBA00023224"/>
    </source>
</evidence>
<dbReference type="InterPro" id="IPR028082">
    <property type="entry name" value="Peripla_BP_I"/>
</dbReference>
<evidence type="ECO:0000256" key="5">
    <source>
        <dbReference type="ARBA" id="ARBA00022989"/>
    </source>
</evidence>
<dbReference type="InterPro" id="IPR000337">
    <property type="entry name" value="GPCR_3"/>
</dbReference>
<keyword evidence="7 11" id="KW-0472">Membrane</keyword>
<keyword evidence="3 11" id="KW-0812">Transmembrane</keyword>
<dbReference type="InterPro" id="IPR000068">
    <property type="entry name" value="GPCR_3_Ca_sens_rcpt-rel"/>
</dbReference>
<keyword evidence="10" id="KW-0807">Transducer</keyword>
<dbReference type="PRINTS" id="PR01535">
    <property type="entry name" value="VOMERONASL2R"/>
</dbReference>
<evidence type="ECO:0000256" key="1">
    <source>
        <dbReference type="ARBA" id="ARBA00004651"/>
    </source>
</evidence>
<keyword evidence="5 11" id="KW-1133">Transmembrane helix</keyword>
<dbReference type="PANTHER" id="PTHR24061:SF599">
    <property type="entry name" value="G-PROTEIN COUPLED RECEPTORS FAMILY 3 PROFILE DOMAIN-CONTAINING PROTEIN"/>
    <property type="match status" value="1"/>
</dbReference>
<feature type="transmembrane region" description="Helical" evidence="11">
    <location>
        <begin position="428"/>
        <end position="452"/>
    </location>
</feature>
<evidence type="ECO:0000256" key="9">
    <source>
        <dbReference type="ARBA" id="ARBA00023180"/>
    </source>
</evidence>
<proteinExistence type="predicted"/>
<dbReference type="Pfam" id="PF07562">
    <property type="entry name" value="NCD3G"/>
    <property type="match status" value="1"/>
</dbReference>
<dbReference type="GeneID" id="140703666"/>
<evidence type="ECO:0000256" key="7">
    <source>
        <dbReference type="ARBA" id="ARBA00023136"/>
    </source>
</evidence>
<dbReference type="InterPro" id="IPR017979">
    <property type="entry name" value="GPCR_3_CS"/>
</dbReference>
<evidence type="ECO:0000256" key="4">
    <source>
        <dbReference type="ARBA" id="ARBA00022729"/>
    </source>
</evidence>
<sequence length="626" mass="69844">MALEGTTFWHVLPFLFAVREINEKPNLLPNITLGYNIYENHFSARTTSEALVDLLSVGQQHVPNYLCGKQTGLSVVLEGADSEISTQISTILDIYKIPQTNKGTQYNDFETILINNDQLSKAAFRCFYPRDTLSVKVWNRCIEKEKRDNLPQDVIERILSQDSYSIYNAIQVVTQSLHAAHLSRSDWRKTLGGDSLAAQRIQPWQLHPFLKNVQYYNIAMNGVYLDENGELAADFHIVNWLMFPNKSTAGVEVGRIERRGFPEIKVTVDENAIGWSSWFNQTVPFSRCTKSCHPGHVKLVKEGEPACCYGCAPCAGGTISTQEDTEDCDKCPDDQFSNEDRDQCVDKIISFLSYEEPLGISLTFLALLSSLNTLLVLGIFVKHRETPIVKANNRDLTYVLLSSLLLCFLSPFLFIGRPQRVTCLLRQTAFSVIFSVAVSSLLAKTVMVVVAFMATKPGNQMRKWLGTTLANSIVLSSSSVQVGICIVWLGVSPPFPDSDLHSQPGLIILQCNEGSVVMFYSALGYMGFLAATCFTLAFLARKLPGAFNEAKLITFSMLVFCSVWVSFVPTYLSTKGKYMVAVQVFSILSSSLGLLGCIFAPKCYIIVFRPDLNTKEHLMLKTQNDN</sequence>
<keyword evidence="8" id="KW-0675">Receptor</keyword>
<keyword evidence="4" id="KW-0732">Signal</keyword>
<feature type="transmembrane region" description="Helical" evidence="11">
    <location>
        <begin position="578"/>
        <end position="600"/>
    </location>
</feature>
<dbReference type="Pfam" id="PF00003">
    <property type="entry name" value="7tm_3"/>
    <property type="match status" value="1"/>
</dbReference>
<reference evidence="13" key="1">
    <citation type="submission" date="2025-05" db="UniProtKB">
        <authorList>
            <consortium name="RefSeq"/>
        </authorList>
    </citation>
    <scope>NUCLEOTIDE SEQUENCE [LARGE SCALE GENOMIC DNA]</scope>
</reference>
<keyword evidence="6" id="KW-0297">G-protein coupled receptor</keyword>
<dbReference type="SUPFAM" id="SSF53822">
    <property type="entry name" value="Periplasmic binding protein-like I"/>
    <property type="match status" value="2"/>
</dbReference>